<evidence type="ECO:0000256" key="10">
    <source>
        <dbReference type="ARBA" id="ARBA00030551"/>
    </source>
</evidence>
<reference evidence="13 14" key="2">
    <citation type="journal article" date="2015" name="Plant Mol. Biol. Rep.">
        <title>A Region Containing an as-1 Element of Dahlia Mosaic Virus (DaMV) Subgenomic Transcript Promoter Plays a Key Role in Green Tissue- and Root-Specific Expression in Plants.</title>
        <authorList>
            <person name="Banerjee J."/>
            <person name="Shoo D.K."/>
            <person name="Raha S."/>
            <person name="Sarker S."/>
            <person name="Dey N."/>
            <person name="Maiti I.B."/>
        </authorList>
    </citation>
    <scope>NUCLEOTIDE SEQUENCE [LARGE SCALE GENOMIC DNA]</scope>
</reference>
<dbReference type="EMBL" id="JX272320">
    <property type="protein sequence ID" value="AFR69281.1"/>
    <property type="molecule type" value="Genomic_DNA"/>
</dbReference>
<evidence type="ECO:0000256" key="6">
    <source>
        <dbReference type="ARBA" id="ARBA00023054"/>
    </source>
</evidence>
<dbReference type="OrthoDB" id="28061at10239"/>
<feature type="compositionally biased region" description="Polar residues" evidence="11">
    <location>
        <begin position="84"/>
        <end position="94"/>
    </location>
</feature>
<dbReference type="Gene3D" id="6.10.250.630">
    <property type="match status" value="1"/>
</dbReference>
<comment type="function">
    <text evidence="9">Plays a role in virus cell-to-cell and plant-to-plant transmission. Interacts with virion icosahedral capsid and movement protein, thereby facilitating virion cell-to-cell transmission through plasmodesmata opened by viral movement protein. Also interacts with aphid transmission factor, attaching the virion to aphid stylet when the animal feeds on an virus infected plant. Aphid saliva may later detach the virion, inducing release of infectious particles when the animal feeds on a new plant.</text>
</comment>
<accession>Q7THB6</accession>
<evidence type="ECO:0000313" key="12">
    <source>
        <dbReference type="EMBL" id="AAP44109.1"/>
    </source>
</evidence>
<feature type="region of interest" description="Disordered" evidence="11">
    <location>
        <begin position="66"/>
        <end position="94"/>
    </location>
</feature>
<comment type="similarity">
    <text evidence="3">Belongs to the caulimovirus ORF III family.</text>
</comment>
<dbReference type="Proteomes" id="UP000204211">
    <property type="component" value="Segment"/>
</dbReference>
<evidence type="ECO:0000256" key="9">
    <source>
        <dbReference type="ARBA" id="ARBA00024988"/>
    </source>
</evidence>
<keyword evidence="14" id="KW-1185">Reference proteome</keyword>
<dbReference type="RefSeq" id="YP_006732332.1">
    <property type="nucleotide sequence ID" value="NC_018616.1"/>
</dbReference>
<evidence type="ECO:0000256" key="5">
    <source>
        <dbReference type="ARBA" id="ARBA00022844"/>
    </source>
</evidence>
<evidence type="ECO:0000256" key="2">
    <source>
        <dbReference type="ARBA" id="ARBA00004621"/>
    </source>
</evidence>
<dbReference type="InterPro" id="IPR004986">
    <property type="entry name" value="Caulimo_virion-assoc"/>
</dbReference>
<dbReference type="EMBL" id="AY291587">
    <property type="protein sequence ID" value="AAP44109.1"/>
    <property type="molecule type" value="Genomic_DNA"/>
</dbReference>
<protein>
    <recommendedName>
        <fullName evidence="4">Virion-associated protein</fullName>
    </recommendedName>
    <alternativeName>
        <fullName evidence="10">Protein 3</fullName>
    </alternativeName>
</protein>
<organism evidence="12">
    <name type="scientific">Dahlia mosaic virus</name>
    <name type="common">DMV</name>
    <dbReference type="NCBI Taxonomy" id="213888"/>
    <lineage>
        <taxon>Viruses</taxon>
        <taxon>Riboviria</taxon>
        <taxon>Pararnavirae</taxon>
        <taxon>Artverviricota</taxon>
        <taxon>Revtraviricetes</taxon>
        <taxon>Ortervirales</taxon>
        <taxon>Caulimoviridae</taxon>
        <taxon>Caulimovirus</taxon>
        <taxon>Caulimovirus tessellodahliae</taxon>
    </lineage>
</organism>
<name>Q7THB6_DMV</name>
<dbReference type="GO" id="GO:0044219">
    <property type="term" value="C:host cell plasmodesma"/>
    <property type="evidence" value="ECO:0007669"/>
    <property type="project" value="UniProtKB-SubCell"/>
</dbReference>
<reference evidence="12" key="1">
    <citation type="submission" date="2003-05" db="EMBL/GenBank/DDBJ databases">
        <title>Molecular analysis of Dahlia mosaic virus (DaMV).</title>
        <authorList>
            <person name="Maiti I.B."/>
            <person name="Pattanaik S."/>
        </authorList>
    </citation>
    <scope>NUCLEOTIDE SEQUENCE</scope>
</reference>
<dbReference type="Pfam" id="PF03310">
    <property type="entry name" value="Cauli_DNA-bind"/>
    <property type="match status" value="1"/>
</dbReference>
<evidence type="ECO:0000256" key="7">
    <source>
        <dbReference type="ARBA" id="ARBA00023081"/>
    </source>
</evidence>
<comment type="subcellular location">
    <subcellularLocation>
        <location evidence="2">Host cell junction</location>
        <location evidence="2">Host plasmodesma</location>
    </subcellularLocation>
    <subcellularLocation>
        <location evidence="1">Virion</location>
    </subcellularLocation>
</comment>
<evidence type="ECO:0000313" key="13">
    <source>
        <dbReference type="EMBL" id="AFR69281.1"/>
    </source>
</evidence>
<keyword evidence="7" id="KW-1031">Host cell junction</keyword>
<keyword evidence="8" id="KW-1015">Disulfide bond</keyword>
<evidence type="ECO:0000256" key="3">
    <source>
        <dbReference type="ARBA" id="ARBA00007906"/>
    </source>
</evidence>
<evidence type="ECO:0000256" key="1">
    <source>
        <dbReference type="ARBA" id="ARBA00004328"/>
    </source>
</evidence>
<evidence type="ECO:0000256" key="11">
    <source>
        <dbReference type="SAM" id="MobiDB-lite"/>
    </source>
</evidence>
<dbReference type="GeneID" id="13663318"/>
<keyword evidence="6" id="KW-0175">Coiled coil</keyword>
<sequence length="120" mass="13184">MTTIKDLAALIEGLREEISKLKAEITSKDTGPTDNTALESLGAKIIKELSDKMDKCECTERLKKELQEQPDKGKQIVSPDKQESSTPSSNFTRYSYPNWNVGNASLGSSGNPDALKWPPV</sequence>
<keyword evidence="12" id="KW-0238">DNA-binding</keyword>
<evidence type="ECO:0000256" key="4">
    <source>
        <dbReference type="ARBA" id="ARBA00016421"/>
    </source>
</evidence>
<proteinExistence type="inferred from homology"/>
<keyword evidence="5" id="KW-0946">Virion</keyword>
<dbReference type="GO" id="GO:0003677">
    <property type="term" value="F:DNA binding"/>
    <property type="evidence" value="ECO:0007669"/>
    <property type="project" value="UniProtKB-KW"/>
</dbReference>
<dbReference type="GO" id="GO:0044423">
    <property type="term" value="C:virion component"/>
    <property type="evidence" value="ECO:0007669"/>
    <property type="project" value="UniProtKB-KW"/>
</dbReference>
<dbReference type="KEGG" id="vg:13663318"/>
<evidence type="ECO:0000313" key="14">
    <source>
        <dbReference type="Proteomes" id="UP000204211"/>
    </source>
</evidence>
<evidence type="ECO:0000256" key="8">
    <source>
        <dbReference type="ARBA" id="ARBA00023157"/>
    </source>
</evidence>